<dbReference type="STRING" id="1202772.A0A1V9YI10"/>
<accession>A0A1V9YI10</accession>
<feature type="compositionally biased region" description="Basic and acidic residues" evidence="12">
    <location>
        <begin position="233"/>
        <end position="247"/>
    </location>
</feature>
<feature type="region of interest" description="Disordered" evidence="12">
    <location>
        <begin position="220"/>
        <end position="260"/>
    </location>
</feature>
<dbReference type="EC" id="2.5.1.25" evidence="2"/>
<dbReference type="Gene3D" id="4.10.60.10">
    <property type="entry name" value="Zinc finger, CCHC-type"/>
    <property type="match status" value="1"/>
</dbReference>
<evidence type="ECO:0000256" key="5">
    <source>
        <dbReference type="ARBA" id="ARBA00022694"/>
    </source>
</evidence>
<dbReference type="EMBL" id="JNBR01001702">
    <property type="protein sequence ID" value="OQR85352.1"/>
    <property type="molecule type" value="Genomic_DNA"/>
</dbReference>
<dbReference type="PANTHER" id="PTHR15627">
    <property type="entry name" value="NATURAL KILLER CELL-SPECIFIC ANTIGEN KLIP1"/>
    <property type="match status" value="1"/>
</dbReference>
<protein>
    <recommendedName>
        <fullName evidence="9">tRNA-uridine aminocarboxypropyltransferase 1</fullName>
        <ecNumber evidence="2">2.5.1.25</ecNumber>
    </recommendedName>
    <alternativeName>
        <fullName evidence="10">DTW domain-containing protein 1</fullName>
    </alternativeName>
</protein>
<evidence type="ECO:0000256" key="6">
    <source>
        <dbReference type="ARBA" id="ARBA00023242"/>
    </source>
</evidence>
<organism evidence="15 16">
    <name type="scientific">Achlya hypogyna</name>
    <name type="common">Oomycete</name>
    <name type="synonym">Protoachlya hypogyna</name>
    <dbReference type="NCBI Taxonomy" id="1202772"/>
    <lineage>
        <taxon>Eukaryota</taxon>
        <taxon>Sar</taxon>
        <taxon>Stramenopiles</taxon>
        <taxon>Oomycota</taxon>
        <taxon>Saprolegniomycetes</taxon>
        <taxon>Saprolegniales</taxon>
        <taxon>Achlyaceae</taxon>
        <taxon>Achlya</taxon>
    </lineage>
</organism>
<evidence type="ECO:0000256" key="9">
    <source>
        <dbReference type="ARBA" id="ARBA00039242"/>
    </source>
</evidence>
<dbReference type="InterPro" id="IPR036875">
    <property type="entry name" value="Znf_CCHC_sf"/>
</dbReference>
<feature type="compositionally biased region" description="Basic residues" evidence="12">
    <location>
        <begin position="248"/>
        <end position="260"/>
    </location>
</feature>
<name>A0A1V9YI10_ACHHY</name>
<dbReference type="Proteomes" id="UP000243579">
    <property type="component" value="Unassembled WGS sequence"/>
</dbReference>
<keyword evidence="16" id="KW-1185">Reference proteome</keyword>
<dbReference type="Pfam" id="PF03942">
    <property type="entry name" value="DTW"/>
    <property type="match status" value="1"/>
</dbReference>
<comment type="function">
    <text evidence="7">Catalyzes the formation of 3-(3-amino-3-carboxypropyl)uridine (acp3U) at position 20 in the D-loop of several cytoplasmic tRNAs (acp3U(20)).</text>
</comment>
<evidence type="ECO:0000256" key="10">
    <source>
        <dbReference type="ARBA" id="ARBA00042508"/>
    </source>
</evidence>
<evidence type="ECO:0000259" key="14">
    <source>
        <dbReference type="SMART" id="SM01144"/>
    </source>
</evidence>
<dbReference type="GO" id="GO:0005634">
    <property type="term" value="C:nucleus"/>
    <property type="evidence" value="ECO:0007669"/>
    <property type="project" value="UniProtKB-SubCell"/>
</dbReference>
<dbReference type="GO" id="GO:0008270">
    <property type="term" value="F:zinc ion binding"/>
    <property type="evidence" value="ECO:0007669"/>
    <property type="project" value="InterPro"/>
</dbReference>
<dbReference type="GO" id="GO:0008033">
    <property type="term" value="P:tRNA processing"/>
    <property type="evidence" value="ECO:0007669"/>
    <property type="project" value="UniProtKB-KW"/>
</dbReference>
<evidence type="ECO:0000313" key="16">
    <source>
        <dbReference type="Proteomes" id="UP000243579"/>
    </source>
</evidence>
<comment type="catalytic activity">
    <reaction evidence="11">
        <text>a uridine in tRNA + S-adenosyl-L-methionine = a 3-[(3S)-3-amino-3-carboxypropyl]uridine in tRNA + S-methyl-5'-thioadenosine + H(+)</text>
        <dbReference type="Rhea" id="RHEA:62432"/>
        <dbReference type="Rhea" id="RHEA-COMP:13339"/>
        <dbReference type="Rhea" id="RHEA-COMP:16092"/>
        <dbReference type="ChEBI" id="CHEBI:15378"/>
        <dbReference type="ChEBI" id="CHEBI:17509"/>
        <dbReference type="ChEBI" id="CHEBI:59789"/>
        <dbReference type="ChEBI" id="CHEBI:65315"/>
        <dbReference type="ChEBI" id="CHEBI:82930"/>
        <dbReference type="EC" id="2.5.1.25"/>
    </reaction>
</comment>
<keyword evidence="5" id="KW-0819">tRNA processing</keyword>
<dbReference type="SMART" id="SM00343">
    <property type="entry name" value="ZnF_C2HC"/>
    <property type="match status" value="2"/>
</dbReference>
<keyword evidence="4" id="KW-0949">S-adenosyl-L-methionine</keyword>
<dbReference type="PANTHER" id="PTHR15627:SF8">
    <property type="entry name" value="TRNA-URIDINE AMINOCARBOXYPROPYLTRANSFERASE 1"/>
    <property type="match status" value="1"/>
</dbReference>
<dbReference type="GO" id="GO:0003676">
    <property type="term" value="F:nucleic acid binding"/>
    <property type="evidence" value="ECO:0007669"/>
    <property type="project" value="InterPro"/>
</dbReference>
<proteinExistence type="inferred from homology"/>
<dbReference type="InterPro" id="IPR005636">
    <property type="entry name" value="DTW"/>
</dbReference>
<feature type="domain" description="DTW" evidence="14">
    <location>
        <begin position="26"/>
        <end position="218"/>
    </location>
</feature>
<comment type="similarity">
    <text evidence="8">Belongs to the TDD superfamily. DTWD1 family.</text>
</comment>
<feature type="domain" description="CCHC-type" evidence="13">
    <location>
        <begin position="279"/>
        <end position="295"/>
    </location>
</feature>
<dbReference type="OrthoDB" id="3173at2759"/>
<dbReference type="SMART" id="SM01144">
    <property type="entry name" value="DTW"/>
    <property type="match status" value="1"/>
</dbReference>
<sequence length="328" mass="36624">MAEAAGASAAISGWSRAVCPNCKKSNKFYCATCFVPIGAPNGVAVPRIRLPVKVDILFHDKIKKSTAPQGKVVAPDDIEIIQFPYAEGKAPAYDAAKAVVVYPSNDALVLDDLEDIDQIETLIFIDCPWQKGPTILNHPSVAHLRAVKLAKPPLHSKFWRYHSSGEGCISTIEAVYLMLEEYLTALQKRNLTPSMTDPVGGLLYFFNIVHDVILETHKTDPNRQLERAPMSEAAKELQRLRHSQKEAGRKRKLENREAHKKKLADDIRNGVLPRWPTKKCYNCESRDHEAKACPEVCRYCKVEVHFNATCPLKGTRTGEAHAKFTKAL</sequence>
<keyword evidence="3" id="KW-0808">Transferase</keyword>
<evidence type="ECO:0000256" key="11">
    <source>
        <dbReference type="ARBA" id="ARBA00048718"/>
    </source>
</evidence>
<dbReference type="AlphaFoldDB" id="A0A1V9YI10"/>
<dbReference type="InterPro" id="IPR051521">
    <property type="entry name" value="tRNA_Mod/Golgi_Maint"/>
</dbReference>
<evidence type="ECO:0000256" key="4">
    <source>
        <dbReference type="ARBA" id="ARBA00022691"/>
    </source>
</evidence>
<evidence type="ECO:0000256" key="12">
    <source>
        <dbReference type="SAM" id="MobiDB-lite"/>
    </source>
</evidence>
<evidence type="ECO:0000256" key="8">
    <source>
        <dbReference type="ARBA" id="ARBA00038290"/>
    </source>
</evidence>
<gene>
    <name evidence="15" type="ORF">ACHHYP_11913</name>
</gene>
<feature type="domain" description="CCHC-type" evidence="13">
    <location>
        <begin position="296"/>
        <end position="312"/>
    </location>
</feature>
<evidence type="ECO:0000259" key="13">
    <source>
        <dbReference type="SMART" id="SM00343"/>
    </source>
</evidence>
<evidence type="ECO:0000313" key="15">
    <source>
        <dbReference type="EMBL" id="OQR85352.1"/>
    </source>
</evidence>
<dbReference type="InterPro" id="IPR001878">
    <property type="entry name" value="Znf_CCHC"/>
</dbReference>
<evidence type="ECO:0000256" key="7">
    <source>
        <dbReference type="ARBA" id="ARBA00037050"/>
    </source>
</evidence>
<keyword evidence="6" id="KW-0539">Nucleus</keyword>
<comment type="subcellular location">
    <subcellularLocation>
        <location evidence="1">Nucleus</location>
    </subcellularLocation>
</comment>
<evidence type="ECO:0000256" key="2">
    <source>
        <dbReference type="ARBA" id="ARBA00012386"/>
    </source>
</evidence>
<comment type="caution">
    <text evidence="15">The sequence shown here is derived from an EMBL/GenBank/DDBJ whole genome shotgun (WGS) entry which is preliminary data.</text>
</comment>
<evidence type="ECO:0000256" key="3">
    <source>
        <dbReference type="ARBA" id="ARBA00022679"/>
    </source>
</evidence>
<evidence type="ECO:0000256" key="1">
    <source>
        <dbReference type="ARBA" id="ARBA00004123"/>
    </source>
</evidence>
<dbReference type="GO" id="GO:0016432">
    <property type="term" value="F:tRNA-uridine aminocarboxypropyltransferase activity"/>
    <property type="evidence" value="ECO:0007669"/>
    <property type="project" value="UniProtKB-EC"/>
</dbReference>
<dbReference type="SUPFAM" id="SSF57756">
    <property type="entry name" value="Retrovirus zinc finger-like domains"/>
    <property type="match status" value="1"/>
</dbReference>
<reference evidence="15 16" key="1">
    <citation type="journal article" date="2014" name="Genome Biol. Evol.">
        <title>The secreted proteins of Achlya hypogyna and Thraustotheca clavata identify the ancestral oomycete secretome and reveal gene acquisitions by horizontal gene transfer.</title>
        <authorList>
            <person name="Misner I."/>
            <person name="Blouin N."/>
            <person name="Leonard G."/>
            <person name="Richards T.A."/>
            <person name="Lane C.E."/>
        </authorList>
    </citation>
    <scope>NUCLEOTIDE SEQUENCE [LARGE SCALE GENOMIC DNA]</scope>
    <source>
        <strain evidence="15 16">ATCC 48635</strain>
    </source>
</reference>